<feature type="compositionally biased region" description="Polar residues" evidence="1">
    <location>
        <begin position="288"/>
        <end position="311"/>
    </location>
</feature>
<dbReference type="InParanoid" id="A0A6P7FLL8"/>
<sequence>MMNEYESFTNYPFPTIQPLEVGARQEFTANQSHQKDSFFGYKPQEIALRPDAPEFIPSWLKEGSNSNLSEAEDHCQCVPTFTPNFQVDDVLKSSRVRGDVINEREQIRKSSVFDLNKVVDAPAFEPGKHHADIVKPYQDLYNNNNKAHFHTDKSHHHQNSNQFGNGAETHIVEPQLHKVKNPVYPQVHSTFHNISTTNYYGTVKANPSQNYNTEYETRKAIDGNIGYGYDGNISSTEIVHSNQSRAIESPNSTSRPHRNYPSQEYKNEDFARSKEDYRPSRREHIESRNTGSKSYASKLNKQRTESIPSETNNPNRNNANENKYRDPVELMRYRNKNSTQSLKEHPLNDISTCGVPVESKTSNQGSIGNHEKEVIEKGIDKIVKNDDSHESIDKPSRENSKLMRYSKREVYESKNYTKYMRDSKGKNFNNVDDERELDENAEKISQWEINHELLKERFKNQNHSHAQNRTAISEYNKDTVNSDTSTLPSEFEESARIDKGIRSRHSFGEYRDYEKRSTEVLFTGRRSDGKPRDLKQERGYQKTEISNELTSVAQMFDKTYAEEDDEYKQFLEELQSKTTPDFSKIQEENRDLFDMPEDWSLAHCVAEDLRMGSGIAVVFRNVYNHVDILLNQHQKPGGLACLKLSKKYIFYLITKTKSNGKPTYKDFWCSMKKLRDVIKQLQVVKLAVPALGCGLDRLDWFTVKHMISFLFKDIPINIVVCKFRQNEEEPPSNYRSVKFKNVKDSICNATESVLLYFTTLTSHISEEMIELDKKFNFLQHLRSETKGYGSCVVYRSKNIILCGCLVRKTIDDRFDFVSFRRSLEEVKKHVKDNIAVEYIIDENDDLLFTKVITVLLNTFKDITVNIYKGNFDVSFGEL</sequence>
<dbReference type="PANTHER" id="PTHR12521:SF0">
    <property type="entry name" value="ADP-RIBOSE GLYCOHYDROLASE OARD1"/>
    <property type="match status" value="1"/>
</dbReference>
<dbReference type="SUPFAM" id="SSF52949">
    <property type="entry name" value="Macro domain-like"/>
    <property type="match status" value="1"/>
</dbReference>
<protein>
    <submittedName>
        <fullName evidence="2">Uncharacterized protein LOC114330619</fullName>
    </submittedName>
</protein>
<dbReference type="KEGG" id="dvv:114330619"/>
<dbReference type="CDD" id="cd02901">
    <property type="entry name" value="Macro_Poa1p-like"/>
    <property type="match status" value="1"/>
</dbReference>
<evidence type="ECO:0000256" key="1">
    <source>
        <dbReference type="SAM" id="MobiDB-lite"/>
    </source>
</evidence>
<dbReference type="OrthoDB" id="2155246at2759"/>
<name>A0A6P7FLL8_DIAVI</name>
<feature type="region of interest" description="Disordered" evidence="1">
    <location>
        <begin position="344"/>
        <end position="367"/>
    </location>
</feature>
<accession>A0A6P7FLL8</accession>
<evidence type="ECO:0000313" key="2">
    <source>
        <dbReference type="RefSeq" id="XP_028135817.1"/>
    </source>
</evidence>
<dbReference type="InterPro" id="IPR050892">
    <property type="entry name" value="ADP-ribose_metab_enzymes"/>
</dbReference>
<feature type="compositionally biased region" description="Basic and acidic residues" evidence="1">
    <location>
        <begin position="265"/>
        <end position="287"/>
    </location>
</feature>
<dbReference type="AlphaFoldDB" id="A0A6P7FLL8"/>
<dbReference type="Gene3D" id="3.40.220.10">
    <property type="entry name" value="Leucine Aminopeptidase, subunit E, domain 1"/>
    <property type="match status" value="1"/>
</dbReference>
<feature type="region of interest" description="Disordered" evidence="1">
    <location>
        <begin position="385"/>
        <end position="404"/>
    </location>
</feature>
<organism evidence="2">
    <name type="scientific">Diabrotica virgifera virgifera</name>
    <name type="common">western corn rootworm</name>
    <dbReference type="NCBI Taxonomy" id="50390"/>
    <lineage>
        <taxon>Eukaryota</taxon>
        <taxon>Metazoa</taxon>
        <taxon>Ecdysozoa</taxon>
        <taxon>Arthropoda</taxon>
        <taxon>Hexapoda</taxon>
        <taxon>Insecta</taxon>
        <taxon>Pterygota</taxon>
        <taxon>Neoptera</taxon>
        <taxon>Endopterygota</taxon>
        <taxon>Coleoptera</taxon>
        <taxon>Polyphaga</taxon>
        <taxon>Cucujiformia</taxon>
        <taxon>Chrysomeloidea</taxon>
        <taxon>Chrysomelidae</taxon>
        <taxon>Galerucinae</taxon>
        <taxon>Diabroticina</taxon>
        <taxon>Diabroticites</taxon>
        <taxon>Diabrotica</taxon>
    </lineage>
</organism>
<dbReference type="RefSeq" id="XP_028135817.1">
    <property type="nucleotide sequence ID" value="XM_028280016.1"/>
</dbReference>
<dbReference type="InterPro" id="IPR043472">
    <property type="entry name" value="Macro_dom-like"/>
</dbReference>
<proteinExistence type="predicted"/>
<feature type="compositionally biased region" description="Low complexity" evidence="1">
    <location>
        <begin position="312"/>
        <end position="321"/>
    </location>
</feature>
<feature type="compositionally biased region" description="Polar residues" evidence="1">
    <location>
        <begin position="242"/>
        <end position="264"/>
    </location>
</feature>
<feature type="region of interest" description="Disordered" evidence="1">
    <location>
        <begin position="242"/>
        <end position="326"/>
    </location>
</feature>
<gene>
    <name evidence="2" type="primary">LOC114330619</name>
</gene>
<dbReference type="GO" id="GO:0140291">
    <property type="term" value="P:peptidyl-glutamate ADP-deribosylation"/>
    <property type="evidence" value="ECO:0007669"/>
    <property type="project" value="TreeGrafter"/>
</dbReference>
<reference evidence="2" key="1">
    <citation type="submission" date="2025-08" db="UniProtKB">
        <authorList>
            <consortium name="RefSeq"/>
        </authorList>
    </citation>
    <scope>IDENTIFICATION</scope>
    <source>
        <tissue evidence="2">Whole insect</tissue>
    </source>
</reference>
<dbReference type="PANTHER" id="PTHR12521">
    <property type="entry name" value="PROTEIN C6ORF130"/>
    <property type="match status" value="1"/>
</dbReference>